<name>A0A645D567_9ZZZZ</name>
<evidence type="ECO:0000256" key="1">
    <source>
        <dbReference type="ARBA" id="ARBA00022801"/>
    </source>
</evidence>
<evidence type="ECO:0000313" key="2">
    <source>
        <dbReference type="EMBL" id="MPM84113.1"/>
    </source>
</evidence>
<gene>
    <name evidence="2" type="primary">nagA_29</name>
    <name evidence="2" type="ORF">SDC9_131184</name>
</gene>
<reference evidence="2" key="1">
    <citation type="submission" date="2019-08" db="EMBL/GenBank/DDBJ databases">
        <authorList>
            <person name="Kucharzyk K."/>
            <person name="Murdoch R.W."/>
            <person name="Higgins S."/>
            <person name="Loffler F."/>
        </authorList>
    </citation>
    <scope>NUCLEOTIDE SEQUENCE</scope>
</reference>
<organism evidence="2">
    <name type="scientific">bioreactor metagenome</name>
    <dbReference type="NCBI Taxonomy" id="1076179"/>
    <lineage>
        <taxon>unclassified sequences</taxon>
        <taxon>metagenomes</taxon>
        <taxon>ecological metagenomes</taxon>
    </lineage>
</organism>
<dbReference type="SUPFAM" id="SSF51338">
    <property type="entry name" value="Composite domain of metallo-dependent hydrolases"/>
    <property type="match status" value="1"/>
</dbReference>
<dbReference type="InterPro" id="IPR011059">
    <property type="entry name" value="Metal-dep_hydrolase_composite"/>
</dbReference>
<proteinExistence type="predicted"/>
<dbReference type="PANTHER" id="PTHR11113">
    <property type="entry name" value="N-ACETYLGLUCOSAMINE-6-PHOSPHATE DEACETYLASE"/>
    <property type="match status" value="1"/>
</dbReference>
<comment type="caution">
    <text evidence="2">The sequence shown here is derived from an EMBL/GenBank/DDBJ whole genome shotgun (WGS) entry which is preliminary data.</text>
</comment>
<dbReference type="GO" id="GO:0006046">
    <property type="term" value="P:N-acetylglucosamine catabolic process"/>
    <property type="evidence" value="ECO:0007669"/>
    <property type="project" value="TreeGrafter"/>
</dbReference>
<dbReference type="EC" id="3.5.1.25" evidence="2"/>
<protein>
    <submittedName>
        <fullName evidence="2">N-acetylglucosamine-6-phosphate deacetylase</fullName>
        <ecNumber evidence="2">3.5.1.25</ecNumber>
    </submittedName>
</protein>
<dbReference type="PANTHER" id="PTHR11113:SF14">
    <property type="entry name" value="N-ACETYLGLUCOSAMINE-6-PHOSPHATE DEACETYLASE"/>
    <property type="match status" value="1"/>
</dbReference>
<dbReference type="GO" id="GO:0008448">
    <property type="term" value="F:N-acetylglucosamine-6-phosphate deacetylase activity"/>
    <property type="evidence" value="ECO:0007669"/>
    <property type="project" value="UniProtKB-EC"/>
</dbReference>
<sequence length="207" mass="22282">MGHSLANEEETLRAIDAGARCCTHLFNGMPPLEQRQISITAVALTDNRVTTELIIDGRHIHPRMIDLACRCKPGSKLVAISDATMASGMPDGHYWIGSAEILVENGFSHTSSGTLAGTTTMLDTGWHSLMTYGNTDETYAAGTVSYNAALSLGLTDRGILRPGTRADIAIFEQETNRLLMTICAGEIVFHAPGVKPSQIPSMPEEPR</sequence>
<dbReference type="SUPFAM" id="SSF51556">
    <property type="entry name" value="Metallo-dependent hydrolases"/>
    <property type="match status" value="1"/>
</dbReference>
<keyword evidence="1 2" id="KW-0378">Hydrolase</keyword>
<dbReference type="InterPro" id="IPR032466">
    <property type="entry name" value="Metal_Hydrolase"/>
</dbReference>
<dbReference type="Gene3D" id="3.20.20.140">
    <property type="entry name" value="Metal-dependent hydrolases"/>
    <property type="match status" value="1"/>
</dbReference>
<dbReference type="EMBL" id="VSSQ01032745">
    <property type="protein sequence ID" value="MPM84113.1"/>
    <property type="molecule type" value="Genomic_DNA"/>
</dbReference>
<dbReference type="AlphaFoldDB" id="A0A645D567"/>
<accession>A0A645D567</accession>